<accession>J9DW64</accession>
<proteinExistence type="predicted"/>
<reference evidence="1 2" key="1">
    <citation type="journal article" date="2012" name="J. Bacteriol.">
        <title>Genome Sequence of Strain IMCC14465, Isolated from the East Sea, Belonging to the PS1 Clade of Alphaproteobacteria.</title>
        <authorList>
            <person name="Yang S.J."/>
            <person name="Kang I."/>
            <person name="Cho J.C."/>
        </authorList>
    </citation>
    <scope>NUCLEOTIDE SEQUENCE [LARGE SCALE GENOMIC DNA]</scope>
    <source>
        <strain evidence="1 2">IMCC14465</strain>
    </source>
</reference>
<dbReference type="EMBL" id="ALYF01000003">
    <property type="protein sequence ID" value="EJW21262.1"/>
    <property type="molecule type" value="Genomic_DNA"/>
</dbReference>
<evidence type="ECO:0000313" key="1">
    <source>
        <dbReference type="EMBL" id="EJW21262.1"/>
    </source>
</evidence>
<dbReference type="STRING" id="1220535.IMCC14465_10580"/>
<gene>
    <name evidence="1" type="ORF">IMCC14465_10580</name>
</gene>
<dbReference type="Proteomes" id="UP000004836">
    <property type="component" value="Unassembled WGS sequence"/>
</dbReference>
<keyword evidence="2" id="KW-1185">Reference proteome</keyword>
<dbReference type="AlphaFoldDB" id="J9DW64"/>
<protein>
    <submittedName>
        <fullName evidence="1">Uncharacterized protein</fullName>
    </submittedName>
</protein>
<evidence type="ECO:0000313" key="2">
    <source>
        <dbReference type="Proteomes" id="UP000004836"/>
    </source>
</evidence>
<sequence length="40" mass="4997">MFCGTISHIIYNKYYFIYPKWPYWVQQLLKKLIFAVFCTE</sequence>
<organism evidence="1 2">
    <name type="scientific">alpha proteobacterium IMCC14465</name>
    <dbReference type="NCBI Taxonomy" id="1220535"/>
    <lineage>
        <taxon>Bacteria</taxon>
        <taxon>Pseudomonadati</taxon>
        <taxon>Pseudomonadota</taxon>
        <taxon>Alphaproteobacteria</taxon>
        <taxon>PS1 clade</taxon>
    </lineage>
</organism>
<name>J9DW64_9PROT</name>
<comment type="caution">
    <text evidence="1">The sequence shown here is derived from an EMBL/GenBank/DDBJ whole genome shotgun (WGS) entry which is preliminary data.</text>
</comment>